<reference evidence="2 3" key="1">
    <citation type="journal article" date="2016" name="Nat. Commun.">
        <title>Thousands of microbial genomes shed light on interconnected biogeochemical processes in an aquifer system.</title>
        <authorList>
            <person name="Anantharaman K."/>
            <person name="Brown C.T."/>
            <person name="Hug L.A."/>
            <person name="Sharon I."/>
            <person name="Castelle C.J."/>
            <person name="Probst A.J."/>
            <person name="Thomas B.C."/>
            <person name="Singh A."/>
            <person name="Wilkins M.J."/>
            <person name="Karaoz U."/>
            <person name="Brodie E.L."/>
            <person name="Williams K.H."/>
            <person name="Hubbard S.S."/>
            <person name="Banfield J.F."/>
        </authorList>
    </citation>
    <scope>NUCLEOTIDE SEQUENCE [LARGE SCALE GENOMIC DNA]</scope>
</reference>
<feature type="domain" description="Methyltransferase type 11" evidence="1">
    <location>
        <begin position="72"/>
        <end position="184"/>
    </location>
</feature>
<dbReference type="InterPro" id="IPR029063">
    <property type="entry name" value="SAM-dependent_MTases_sf"/>
</dbReference>
<sequence>MLKPLNPELKNTMEKIDSLNAREKKWYEGLPGDFWKMEAEYMMEFKDLHRDWPLYSAYCNLERDDLVGKKILDIGAGAAEFAKDAKDMGIDVTVVDPIYFSASGRKLLKKEKLGKEIKNFFLNKPKETPGAVAAFGQDLPFRDKNFDVVSSVYSSFYYAKSPEDIIKNLDEGLRVLKPGGKMVVFPLLGERLNPEEDKTEPKLMGHYPGNKERSHVFWQHIDKLKSRGDIEIVLGGPRLSRGHDQDEMRSGDRYFCQRFLQITKKIKLYDSVENKQDERAEEKEAA</sequence>
<gene>
    <name evidence="2" type="ORF">A2227_06520</name>
</gene>
<accession>A0A1F5SKH4</accession>
<proteinExistence type="predicted"/>
<name>A0A1F5SKH4_9BACT</name>
<dbReference type="CDD" id="cd02440">
    <property type="entry name" value="AdoMet_MTases"/>
    <property type="match status" value="1"/>
</dbReference>
<dbReference type="Proteomes" id="UP000178367">
    <property type="component" value="Unassembled WGS sequence"/>
</dbReference>
<evidence type="ECO:0000313" key="2">
    <source>
        <dbReference type="EMBL" id="OGF26751.1"/>
    </source>
</evidence>
<dbReference type="Gene3D" id="3.40.50.150">
    <property type="entry name" value="Vaccinia Virus protein VP39"/>
    <property type="match status" value="1"/>
</dbReference>
<evidence type="ECO:0000313" key="3">
    <source>
        <dbReference type="Proteomes" id="UP000178367"/>
    </source>
</evidence>
<dbReference type="InterPro" id="IPR013216">
    <property type="entry name" value="Methyltransf_11"/>
</dbReference>
<dbReference type="STRING" id="1797994.A2227_06520"/>
<dbReference type="GO" id="GO:0008757">
    <property type="term" value="F:S-adenosylmethionine-dependent methyltransferase activity"/>
    <property type="evidence" value="ECO:0007669"/>
    <property type="project" value="InterPro"/>
</dbReference>
<evidence type="ECO:0000259" key="1">
    <source>
        <dbReference type="Pfam" id="PF08241"/>
    </source>
</evidence>
<dbReference type="EMBL" id="MFGB01000014">
    <property type="protein sequence ID" value="OGF26751.1"/>
    <property type="molecule type" value="Genomic_DNA"/>
</dbReference>
<organism evidence="2 3">
    <name type="scientific">Candidatus Falkowbacteria bacterium RIFOXYA2_FULL_47_19</name>
    <dbReference type="NCBI Taxonomy" id="1797994"/>
    <lineage>
        <taxon>Bacteria</taxon>
        <taxon>Candidatus Falkowiibacteriota</taxon>
    </lineage>
</organism>
<comment type="caution">
    <text evidence="2">The sequence shown here is derived from an EMBL/GenBank/DDBJ whole genome shotgun (WGS) entry which is preliminary data.</text>
</comment>
<dbReference type="Pfam" id="PF08241">
    <property type="entry name" value="Methyltransf_11"/>
    <property type="match status" value="1"/>
</dbReference>
<protein>
    <recommendedName>
        <fullName evidence="1">Methyltransferase type 11 domain-containing protein</fullName>
    </recommendedName>
</protein>
<dbReference type="SUPFAM" id="SSF53335">
    <property type="entry name" value="S-adenosyl-L-methionine-dependent methyltransferases"/>
    <property type="match status" value="1"/>
</dbReference>
<dbReference type="AlphaFoldDB" id="A0A1F5SKH4"/>